<sequence>MEQCITIASACNLYWRRHHLSADCIAVEPAGGWQGARNNQSLKALKWLKWVEHTLREEERDNGLPARTEDRVTYAGSRGEHAIVTPTRVCYVDGFDPVTQTVYEFHGCVWHGCPRCHPNRRLVPRVHLDRSMEEVYDASYAKTALLRLMGFTVVEMWECFWDDLSKHDPRLIQFLHTLEIVEPLDPRHAFYGGRTGATCLYHKTDEAKGEKVHYIDVTSEYPWVNKYGTYPVGHPQILTTERSLAKLMLNSFWSKFGERLNKPAVESVTAPHELFEYLNNSLMVIHAIRGFSEDVLEVVFSYVDEGASKGKKTNIFIAAFTTAQARLKLYSYLDPLRDQVLYYDTDSVIYSCKPGQTTIALGDYLGDMTSELNEDDYITEFVSGGAKNYGYLTKQGKYCCKVRGFTLNYRGSRYLNYEVMKQNVLEEITDPLDEERRTVPVTNPYFFVWETKTKKIKTVERIKQHGLVFDKRVIDKDTFMSYPYGYKRL</sequence>
<dbReference type="SUPFAM" id="SSF56672">
    <property type="entry name" value="DNA/RNA polymerases"/>
    <property type="match status" value="1"/>
</dbReference>
<dbReference type="Gene3D" id="3.90.1600.10">
    <property type="entry name" value="Palm domain of DNA polymerase"/>
    <property type="match status" value="1"/>
</dbReference>
<evidence type="ECO:0008006" key="3">
    <source>
        <dbReference type="Google" id="ProtNLM"/>
    </source>
</evidence>
<evidence type="ECO:0000313" key="1">
    <source>
        <dbReference type="EMBL" id="CAH3114737.1"/>
    </source>
</evidence>
<name>A0AAU9WIR9_9CNID</name>
<accession>A0AAU9WIR9</accession>
<dbReference type="InterPro" id="IPR023211">
    <property type="entry name" value="DNA_pol_palm_dom_sf"/>
</dbReference>
<dbReference type="AlphaFoldDB" id="A0AAU9WIR9"/>
<evidence type="ECO:0000313" key="2">
    <source>
        <dbReference type="Proteomes" id="UP001159428"/>
    </source>
</evidence>
<proteinExistence type="predicted"/>
<reference evidence="1 2" key="1">
    <citation type="submission" date="2022-05" db="EMBL/GenBank/DDBJ databases">
        <authorList>
            <consortium name="Genoscope - CEA"/>
            <person name="William W."/>
        </authorList>
    </citation>
    <scope>NUCLEOTIDE SEQUENCE [LARGE SCALE GENOMIC DNA]</scope>
</reference>
<dbReference type="InterPro" id="IPR043502">
    <property type="entry name" value="DNA/RNA_pol_sf"/>
</dbReference>
<dbReference type="EMBL" id="CALNXJ010000014">
    <property type="protein sequence ID" value="CAH3114737.1"/>
    <property type="molecule type" value="Genomic_DNA"/>
</dbReference>
<dbReference type="PANTHER" id="PTHR33568:SF3">
    <property type="entry name" value="DNA-DIRECTED DNA POLYMERASE"/>
    <property type="match status" value="1"/>
</dbReference>
<dbReference type="Gene3D" id="3.40.960.10">
    <property type="entry name" value="VSR Endonuclease"/>
    <property type="match status" value="1"/>
</dbReference>
<comment type="caution">
    <text evidence="1">The sequence shown here is derived from an EMBL/GenBank/DDBJ whole genome shotgun (WGS) entry which is preliminary data.</text>
</comment>
<protein>
    <recommendedName>
        <fullName evidence="3">DNA-directed DNA polymerase</fullName>
    </recommendedName>
</protein>
<organism evidence="1 2">
    <name type="scientific">Pocillopora meandrina</name>
    <dbReference type="NCBI Taxonomy" id="46732"/>
    <lineage>
        <taxon>Eukaryota</taxon>
        <taxon>Metazoa</taxon>
        <taxon>Cnidaria</taxon>
        <taxon>Anthozoa</taxon>
        <taxon>Hexacorallia</taxon>
        <taxon>Scleractinia</taxon>
        <taxon>Astrocoeniina</taxon>
        <taxon>Pocilloporidae</taxon>
        <taxon>Pocillopora</taxon>
    </lineage>
</organism>
<keyword evidence="2" id="KW-1185">Reference proteome</keyword>
<gene>
    <name evidence="1" type="ORF">PMEA_00005615</name>
</gene>
<dbReference type="PANTHER" id="PTHR33568">
    <property type="entry name" value="DNA POLYMERASE"/>
    <property type="match status" value="1"/>
</dbReference>
<dbReference type="Proteomes" id="UP001159428">
    <property type="component" value="Unassembled WGS sequence"/>
</dbReference>